<reference evidence="8" key="3">
    <citation type="submission" date="2025-08" db="UniProtKB">
        <authorList>
            <consortium name="Ensembl"/>
        </authorList>
    </citation>
    <scope>IDENTIFICATION</scope>
</reference>
<dbReference type="InterPro" id="IPR013105">
    <property type="entry name" value="TPR_2"/>
</dbReference>
<evidence type="ECO:0000313" key="8">
    <source>
        <dbReference type="Ensembl" id="ENSCINP00000032133.1"/>
    </source>
</evidence>
<keyword evidence="2" id="KW-0963">Cytoplasm</keyword>
<dbReference type="PANTHER" id="PTHR45984">
    <property type="entry name" value="RNA (RNA) POLYMERASE II ASSOCIATED PROTEIN HOMOLOG"/>
    <property type="match status" value="1"/>
</dbReference>
<keyword evidence="4 5" id="KW-0802">TPR repeat</keyword>
<reference evidence="8" key="2">
    <citation type="journal article" date="2008" name="Genome Biol.">
        <title>Improved genome assembly and evidence-based global gene model set for the chordate Ciona intestinalis: new insight into intron and operon populations.</title>
        <authorList>
            <person name="Satou Y."/>
            <person name="Mineta K."/>
            <person name="Ogasawara M."/>
            <person name="Sasakura Y."/>
            <person name="Shoguchi E."/>
            <person name="Ueno K."/>
            <person name="Yamada L."/>
            <person name="Matsumoto J."/>
            <person name="Wasserscheid J."/>
            <person name="Dewar K."/>
            <person name="Wiley G.B."/>
            <person name="Macmil S.L."/>
            <person name="Roe B.A."/>
            <person name="Zeller R.W."/>
            <person name="Hastings K.E."/>
            <person name="Lemaire P."/>
            <person name="Lindquist E."/>
            <person name="Endo T."/>
            <person name="Hotta K."/>
            <person name="Inaba K."/>
        </authorList>
    </citation>
    <scope>NUCLEOTIDE SEQUENCE [LARGE SCALE GENOMIC DNA]</scope>
    <source>
        <strain evidence="8">wild type</strain>
    </source>
</reference>
<evidence type="ECO:0000313" key="9">
    <source>
        <dbReference type="Proteomes" id="UP000008144"/>
    </source>
</evidence>
<feature type="repeat" description="TPR" evidence="5">
    <location>
        <begin position="600"/>
        <end position="633"/>
    </location>
</feature>
<dbReference type="Pfam" id="PF13877">
    <property type="entry name" value="RPAP3_C"/>
    <property type="match status" value="1"/>
</dbReference>
<evidence type="ECO:0000256" key="5">
    <source>
        <dbReference type="PROSITE-ProRule" id="PRU00339"/>
    </source>
</evidence>
<organism evidence="8 9">
    <name type="scientific">Ciona intestinalis</name>
    <name type="common">Transparent sea squirt</name>
    <name type="synonym">Ascidia intestinalis</name>
    <dbReference type="NCBI Taxonomy" id="7719"/>
    <lineage>
        <taxon>Eukaryota</taxon>
        <taxon>Metazoa</taxon>
        <taxon>Chordata</taxon>
        <taxon>Tunicata</taxon>
        <taxon>Ascidiacea</taxon>
        <taxon>Phlebobranchia</taxon>
        <taxon>Cionidae</taxon>
        <taxon>Ciona</taxon>
    </lineage>
</organism>
<feature type="repeat" description="TPR" evidence="5">
    <location>
        <begin position="236"/>
        <end position="269"/>
    </location>
</feature>
<dbReference type="GO" id="GO:0031072">
    <property type="term" value="F:heat shock protein binding"/>
    <property type="evidence" value="ECO:0000318"/>
    <property type="project" value="GO_Central"/>
</dbReference>
<dbReference type="OMA" id="ECTIYTN"/>
<dbReference type="Pfam" id="PF13181">
    <property type="entry name" value="TPR_8"/>
    <property type="match status" value="2"/>
</dbReference>
<dbReference type="Ensembl" id="ENSCINT00000037298.1">
    <property type="protein sequence ID" value="ENSCINP00000032133.1"/>
    <property type="gene ID" value="ENSCING00000009389.3"/>
</dbReference>
<dbReference type="GeneTree" id="ENSGT00940000154697"/>
<protein>
    <recommendedName>
        <fullName evidence="7">RNA-polymerase II-associated protein 3-like C-terminal domain-containing protein</fullName>
    </recommendedName>
</protein>
<feature type="region of interest" description="Disordered" evidence="6">
    <location>
        <begin position="312"/>
        <end position="369"/>
    </location>
</feature>
<dbReference type="GO" id="GO:0005739">
    <property type="term" value="C:mitochondrion"/>
    <property type="evidence" value="ECO:0000318"/>
    <property type="project" value="GO_Central"/>
</dbReference>
<keyword evidence="3" id="KW-0677">Repeat</keyword>
<dbReference type="STRING" id="7719.ENSCINP00000032133"/>
<evidence type="ECO:0000256" key="2">
    <source>
        <dbReference type="ARBA" id="ARBA00022490"/>
    </source>
</evidence>
<evidence type="ECO:0000256" key="3">
    <source>
        <dbReference type="ARBA" id="ARBA00022737"/>
    </source>
</evidence>
<feature type="compositionally biased region" description="Low complexity" evidence="6">
    <location>
        <begin position="318"/>
        <end position="329"/>
    </location>
</feature>
<feature type="region of interest" description="Disordered" evidence="6">
    <location>
        <begin position="568"/>
        <end position="594"/>
    </location>
</feature>
<feature type="domain" description="RNA-polymerase II-associated protein 3-like C-terminal" evidence="7">
    <location>
        <begin position="783"/>
        <end position="874"/>
    </location>
</feature>
<dbReference type="SUPFAM" id="SSF48452">
    <property type="entry name" value="TPR-like"/>
    <property type="match status" value="3"/>
</dbReference>
<feature type="compositionally biased region" description="Basic and acidic residues" evidence="6">
    <location>
        <begin position="575"/>
        <end position="594"/>
    </location>
</feature>
<dbReference type="Proteomes" id="UP000008144">
    <property type="component" value="Chromosome 3"/>
</dbReference>
<evidence type="ECO:0000256" key="1">
    <source>
        <dbReference type="ARBA" id="ARBA00004496"/>
    </source>
</evidence>
<dbReference type="InterPro" id="IPR051982">
    <property type="entry name" value="CiliaryAsmbly_MitoImport"/>
</dbReference>
<name>H2XR49_CIOIN</name>
<evidence type="ECO:0000256" key="4">
    <source>
        <dbReference type="ARBA" id="ARBA00022803"/>
    </source>
</evidence>
<dbReference type="PANTHER" id="PTHR45984:SF1">
    <property type="entry name" value="SPAG1 AXONEMAL DYNEIN ASSEMBLY FACTOR"/>
    <property type="match status" value="1"/>
</dbReference>
<reference evidence="8" key="4">
    <citation type="submission" date="2025-09" db="UniProtKB">
        <authorList>
            <consortium name="Ensembl"/>
        </authorList>
    </citation>
    <scope>IDENTIFICATION</scope>
</reference>
<dbReference type="AlphaFoldDB" id="H2XR49"/>
<comment type="subcellular location">
    <subcellularLocation>
        <location evidence="1">Cytoplasm</location>
    </subcellularLocation>
</comment>
<dbReference type="EMBL" id="EAAA01001740">
    <property type="status" value="NOT_ANNOTATED_CDS"/>
    <property type="molecule type" value="Genomic_DNA"/>
</dbReference>
<sequence>NTGAMAATLFNGTSNSSNDITIDMLDYQYIDNCSNIKELEKILRALRSGKDGYYPHLISHCEDKVRGMNPTSKALRKLNPITRTKDLPADEAEVITNGIGEWKNEIHSNASDDQVNGCNIPPVRQTTTLKGTKSTVTNPSSKSQRIRSYDYKAWDKFDADKECENAEKQPQEKALFIKIHRNKKMSDKVDATGLSEYEMLVRATSEKDKGNEAFKSADFEAALTYYSRSISLSRTAASINNRALAYIRLQRWKEAESDCNEVLQLEPDNLKARLRRATARKELLKYIEAKNDLSFVLDKEPHNTRASKILEEVEQNLSKSSSGDASQSSRTGRKMMIAEVSSDEEETDPPTANHCEIKEKDVPDTVQSEVAPISATVNGDDTEKVSKDDKVGPGDVETTFAAEEPHVEQPPPEMPQSVLKIKNSGKELFLSGQYADAAQLYTKALNTLQACADKSPDLDHSCNIALLYNNRAACHLKVGDDKACIADCNEVLILKGMDTKALIRRAYAFEHMEKYQQAYLDFRSAQTVDWSIKQAQDGANRVASHLRDIHGPKWKSVLTGDQAVPKQKAAGKAAGAKEKSSNPTEADREKKKEEIRRNLFDSLKNNGNTEVKKGNFEKAVECYTKSMNICPDEIASYTNRALCYLKLNKPVSAIEDCTEAIKRDPKNIKAMFRRAQANKNLKKYKQALDDLNKVLQLEPENKSAHAELMVVRKLMNNINNEDFIIKPSSTTKSPMKSKDAAKKEKKKDADSDEEAVNISENNGKEDTVKTTPIKPDIVTNGVANEFGNAWNAVQPKHAVSTYKMILDRVPVKNIPELVTNKTTDHMIVTFAKIARYHLIAGVKEEVDRAYGILSSLSLAQRFNMAAMFLSKPDKKHVSAAIDDLEAALDTGSFTKADVENLRVTYML</sequence>
<dbReference type="Gene3D" id="1.25.40.10">
    <property type="entry name" value="Tetratricopeptide repeat domain"/>
    <property type="match status" value="3"/>
</dbReference>
<dbReference type="SMART" id="SM00028">
    <property type="entry name" value="TPR"/>
    <property type="match status" value="9"/>
</dbReference>
<dbReference type="InterPro" id="IPR011990">
    <property type="entry name" value="TPR-like_helical_dom_sf"/>
</dbReference>
<feature type="compositionally biased region" description="Basic and acidic residues" evidence="6">
    <location>
        <begin position="736"/>
        <end position="749"/>
    </location>
</feature>
<accession>H2XR49</accession>
<dbReference type="Pfam" id="PF00515">
    <property type="entry name" value="TPR_1"/>
    <property type="match status" value="1"/>
</dbReference>
<reference evidence="9" key="1">
    <citation type="journal article" date="2002" name="Science">
        <title>The draft genome of Ciona intestinalis: insights into chordate and vertebrate origins.</title>
        <authorList>
            <person name="Dehal P."/>
            <person name="Satou Y."/>
            <person name="Campbell R.K."/>
            <person name="Chapman J."/>
            <person name="Degnan B."/>
            <person name="De Tomaso A."/>
            <person name="Davidson B."/>
            <person name="Di Gregorio A."/>
            <person name="Gelpke M."/>
            <person name="Goodstein D.M."/>
            <person name="Harafuji N."/>
            <person name="Hastings K.E."/>
            <person name="Ho I."/>
            <person name="Hotta K."/>
            <person name="Huang W."/>
            <person name="Kawashima T."/>
            <person name="Lemaire P."/>
            <person name="Martinez D."/>
            <person name="Meinertzhagen I.A."/>
            <person name="Necula S."/>
            <person name="Nonaka M."/>
            <person name="Putnam N."/>
            <person name="Rash S."/>
            <person name="Saiga H."/>
            <person name="Satake M."/>
            <person name="Terry A."/>
            <person name="Yamada L."/>
            <person name="Wang H.G."/>
            <person name="Awazu S."/>
            <person name="Azumi K."/>
            <person name="Boore J."/>
            <person name="Branno M."/>
            <person name="Chin-Bow S."/>
            <person name="DeSantis R."/>
            <person name="Doyle S."/>
            <person name="Francino P."/>
            <person name="Keys D.N."/>
            <person name="Haga S."/>
            <person name="Hayashi H."/>
            <person name="Hino K."/>
            <person name="Imai K.S."/>
            <person name="Inaba K."/>
            <person name="Kano S."/>
            <person name="Kobayashi K."/>
            <person name="Kobayashi M."/>
            <person name="Lee B.I."/>
            <person name="Makabe K.W."/>
            <person name="Manohar C."/>
            <person name="Matassi G."/>
            <person name="Medina M."/>
            <person name="Mochizuki Y."/>
            <person name="Mount S."/>
            <person name="Morishita T."/>
            <person name="Miura S."/>
            <person name="Nakayama A."/>
            <person name="Nishizaka S."/>
            <person name="Nomoto H."/>
            <person name="Ohta F."/>
            <person name="Oishi K."/>
            <person name="Rigoutsos I."/>
            <person name="Sano M."/>
            <person name="Sasaki A."/>
            <person name="Sasakura Y."/>
            <person name="Shoguchi E."/>
            <person name="Shin-i T."/>
            <person name="Spagnuolo A."/>
            <person name="Stainier D."/>
            <person name="Suzuki M.M."/>
            <person name="Tassy O."/>
            <person name="Takatori N."/>
            <person name="Tokuoka M."/>
            <person name="Yagi K."/>
            <person name="Yoshizaki F."/>
            <person name="Wada S."/>
            <person name="Zhang C."/>
            <person name="Hyatt P.D."/>
            <person name="Larimer F."/>
            <person name="Detter C."/>
            <person name="Doggett N."/>
            <person name="Glavina T."/>
            <person name="Hawkins T."/>
            <person name="Richardson P."/>
            <person name="Lucas S."/>
            <person name="Kohara Y."/>
            <person name="Levine M."/>
            <person name="Satoh N."/>
            <person name="Rokhsar D.S."/>
        </authorList>
    </citation>
    <scope>NUCLEOTIDE SEQUENCE [LARGE SCALE GENOMIC DNA]</scope>
</reference>
<evidence type="ECO:0000256" key="6">
    <source>
        <dbReference type="SAM" id="MobiDB-lite"/>
    </source>
</evidence>
<keyword evidence="9" id="KW-1185">Reference proteome</keyword>
<dbReference type="InterPro" id="IPR025986">
    <property type="entry name" value="RPAP3-like_C"/>
</dbReference>
<dbReference type="InterPro" id="IPR019734">
    <property type="entry name" value="TPR_rpt"/>
</dbReference>
<dbReference type="GO" id="GO:0006626">
    <property type="term" value="P:protein targeting to mitochondrion"/>
    <property type="evidence" value="ECO:0000318"/>
    <property type="project" value="GO_Central"/>
</dbReference>
<evidence type="ECO:0000259" key="7">
    <source>
        <dbReference type="Pfam" id="PF13877"/>
    </source>
</evidence>
<feature type="region of interest" description="Disordered" evidence="6">
    <location>
        <begin position="725"/>
        <end position="772"/>
    </location>
</feature>
<dbReference type="PROSITE" id="PS50005">
    <property type="entry name" value="TPR"/>
    <property type="match status" value="4"/>
</dbReference>
<dbReference type="InParanoid" id="H2XR49"/>
<dbReference type="Pfam" id="PF07719">
    <property type="entry name" value="TPR_2"/>
    <property type="match status" value="1"/>
</dbReference>
<dbReference type="GO" id="GO:0005829">
    <property type="term" value="C:cytosol"/>
    <property type="evidence" value="ECO:0000318"/>
    <property type="project" value="GO_Central"/>
</dbReference>
<proteinExistence type="predicted"/>
<feature type="repeat" description="TPR" evidence="5">
    <location>
        <begin position="634"/>
        <end position="667"/>
    </location>
</feature>
<feature type="repeat" description="TPR" evidence="5">
    <location>
        <begin position="668"/>
        <end position="701"/>
    </location>
</feature>